<accession>A0A380AHL0</accession>
<dbReference type="GO" id="GO:0005198">
    <property type="term" value="F:structural molecule activity"/>
    <property type="evidence" value="ECO:0007669"/>
    <property type="project" value="InterPro"/>
</dbReference>
<dbReference type="Proteomes" id="UP000255529">
    <property type="component" value="Unassembled WGS sequence"/>
</dbReference>
<protein>
    <submittedName>
        <fullName evidence="1">Phage portal protein, lambda family</fullName>
    </submittedName>
</protein>
<sequence>MSTGLLAPDGVTPLRQYAGYQGAGAGFGGQLADWHAPQQSADAALLPTFYRGNARADDLVRNNPLGTNIVELHKDNIVGNLFKLSYRPNYRHLGISREDARSLARDIEAAWTEYAEDPHCVIDIERKRTFTMMIREGVAMHAFNGEICVQPVWDTSPGSVFRTRFKMISPKRIKNPGNAPDTPSRRAGVEIDSQGAAVAYWVVDDPYPNQGESRARRIPATLSSGREAFIHVFEPLEDGQTRGDNVFYSIMERMKMLDTLQQTQLQSVIVRAIYNDGRSRAIRFLSIFPRKPRQ</sequence>
<gene>
    <name evidence="1" type="ORF">NCTC11544_04262</name>
</gene>
<dbReference type="AlphaFoldDB" id="A0A380AHL0"/>
<dbReference type="GO" id="GO:0019068">
    <property type="term" value="P:virion assembly"/>
    <property type="evidence" value="ECO:0007669"/>
    <property type="project" value="InterPro"/>
</dbReference>
<dbReference type="NCBIfam" id="TIGR01539">
    <property type="entry name" value="portal_lambda"/>
    <property type="match status" value="1"/>
</dbReference>
<proteinExistence type="predicted"/>
<dbReference type="EMBL" id="UGYN01000002">
    <property type="protein sequence ID" value="SUI81301.1"/>
    <property type="molecule type" value="Genomic_DNA"/>
</dbReference>
<name>A0A380AHL0_9GAMM</name>
<organism evidence="1 2">
    <name type="scientific">Serratia quinivorans</name>
    <dbReference type="NCBI Taxonomy" id="137545"/>
    <lineage>
        <taxon>Bacteria</taxon>
        <taxon>Pseudomonadati</taxon>
        <taxon>Pseudomonadota</taxon>
        <taxon>Gammaproteobacteria</taxon>
        <taxon>Enterobacterales</taxon>
        <taxon>Yersiniaceae</taxon>
        <taxon>Serratia</taxon>
    </lineage>
</organism>
<dbReference type="InterPro" id="IPR006429">
    <property type="entry name" value="Phage_lambda_portal"/>
</dbReference>
<dbReference type="Pfam" id="PF05136">
    <property type="entry name" value="Phage_portal_2"/>
    <property type="match status" value="1"/>
</dbReference>
<evidence type="ECO:0000313" key="1">
    <source>
        <dbReference type="EMBL" id="SUI81301.1"/>
    </source>
</evidence>
<evidence type="ECO:0000313" key="2">
    <source>
        <dbReference type="Proteomes" id="UP000255529"/>
    </source>
</evidence>
<reference evidence="1 2" key="1">
    <citation type="submission" date="2018-06" db="EMBL/GenBank/DDBJ databases">
        <authorList>
            <consortium name="Pathogen Informatics"/>
            <person name="Doyle S."/>
        </authorList>
    </citation>
    <scope>NUCLEOTIDE SEQUENCE [LARGE SCALE GENOMIC DNA]</scope>
    <source>
        <strain evidence="1 2">NCTC11544</strain>
    </source>
</reference>